<dbReference type="Proteomes" id="UP000663852">
    <property type="component" value="Unassembled WGS sequence"/>
</dbReference>
<reference evidence="1" key="1">
    <citation type="submission" date="2021-02" db="EMBL/GenBank/DDBJ databases">
        <authorList>
            <person name="Nowell W R."/>
        </authorList>
    </citation>
    <scope>NUCLEOTIDE SEQUENCE</scope>
</reference>
<evidence type="ECO:0000313" key="2">
    <source>
        <dbReference type="EMBL" id="CAF1523418.1"/>
    </source>
</evidence>
<protein>
    <submittedName>
        <fullName evidence="1">Uncharacterized protein</fullName>
    </submittedName>
</protein>
<dbReference type="EMBL" id="CAJNOJ010000795">
    <property type="protein sequence ID" value="CAF1523418.1"/>
    <property type="molecule type" value="Genomic_DNA"/>
</dbReference>
<name>A0A815AT11_ADIRI</name>
<proteinExistence type="predicted"/>
<organism evidence="1 3">
    <name type="scientific">Adineta ricciae</name>
    <name type="common">Rotifer</name>
    <dbReference type="NCBI Taxonomy" id="249248"/>
    <lineage>
        <taxon>Eukaryota</taxon>
        <taxon>Metazoa</taxon>
        <taxon>Spiralia</taxon>
        <taxon>Gnathifera</taxon>
        <taxon>Rotifera</taxon>
        <taxon>Eurotatoria</taxon>
        <taxon>Bdelloidea</taxon>
        <taxon>Adinetida</taxon>
        <taxon>Adinetidae</taxon>
        <taxon>Adineta</taxon>
    </lineage>
</organism>
<comment type="caution">
    <text evidence="1">The sequence shown here is derived from an EMBL/GenBank/DDBJ whole genome shotgun (WGS) entry which is preliminary data.</text>
</comment>
<keyword evidence="3" id="KW-1185">Reference proteome</keyword>
<accession>A0A815AT11</accession>
<dbReference type="Proteomes" id="UP000663828">
    <property type="component" value="Unassembled WGS sequence"/>
</dbReference>
<evidence type="ECO:0000313" key="1">
    <source>
        <dbReference type="EMBL" id="CAF1262276.1"/>
    </source>
</evidence>
<dbReference type="OrthoDB" id="10047501at2759"/>
<dbReference type="EMBL" id="CAJNOR010002202">
    <property type="protein sequence ID" value="CAF1262276.1"/>
    <property type="molecule type" value="Genomic_DNA"/>
</dbReference>
<dbReference type="AlphaFoldDB" id="A0A815AT11"/>
<evidence type="ECO:0000313" key="3">
    <source>
        <dbReference type="Proteomes" id="UP000663828"/>
    </source>
</evidence>
<gene>
    <name evidence="2" type="ORF">EDS130_LOCUS44036</name>
    <name evidence="1" type="ORF">XAT740_LOCUS26844</name>
</gene>
<sequence length="359" mass="41568">MKFKYPDEITSTPLWIRHKLPVHAPLPPNEDADLCRLIASQNAGLSGEMIEHYVSQERARLNLKWCLDEFFGFNVDKPVLGQLVVANVFGIVHLAYIIEIHSTHLMVLSANTLAETFLVKYDDIYRGEYSPFYDNFLLNQRSLHPQHVLDYVFNSKITVHLQSDNVTIPNTLSLDQYIDHYLEMEWPAGDETWDFPEEISQCDEQVLCGEKSLSNSLISYVMKYPMLQTVSSIECVATTFISNVSEHQLLIDQNSTEENASSLSYLMLQYASTQQVVTDKSVYTENAFHWFNLLHKTSLPHILLDWVSINLTIFLLMRMIFIIHDNHLSYLTSNNQFYTDKLISSHKNDFEWFRSLAVP</sequence>